<reference evidence="2 3" key="1">
    <citation type="submission" date="2019-09" db="EMBL/GenBank/DDBJ databases">
        <title>Genome sequence of Roseospira marina, one of the more divergent members of the non-sulfur purple photosynthetic bacterial family, the Rhodospirillaceae.</title>
        <authorList>
            <person name="Meyer T."/>
            <person name="Kyndt J."/>
        </authorList>
    </citation>
    <scope>NUCLEOTIDE SEQUENCE [LARGE SCALE GENOMIC DNA]</scope>
    <source>
        <strain evidence="2 3">DSM 15113</strain>
    </source>
</reference>
<dbReference type="EMBL" id="VWPJ01000001">
    <property type="protein sequence ID" value="KAA5607352.1"/>
    <property type="molecule type" value="Genomic_DNA"/>
</dbReference>
<organism evidence="2 3">
    <name type="scientific">Roseospira marina</name>
    <dbReference type="NCBI Taxonomy" id="140057"/>
    <lineage>
        <taxon>Bacteria</taxon>
        <taxon>Pseudomonadati</taxon>
        <taxon>Pseudomonadota</taxon>
        <taxon>Alphaproteobacteria</taxon>
        <taxon>Rhodospirillales</taxon>
        <taxon>Rhodospirillaceae</taxon>
        <taxon>Roseospira</taxon>
    </lineage>
</organism>
<evidence type="ECO:0000256" key="1">
    <source>
        <dbReference type="SAM" id="MobiDB-lite"/>
    </source>
</evidence>
<gene>
    <name evidence="2" type="ORF">F1188_00880</name>
</gene>
<dbReference type="AlphaFoldDB" id="A0A5M6IGS0"/>
<protein>
    <submittedName>
        <fullName evidence="2">EAL domain-containing protein</fullName>
    </submittedName>
</protein>
<dbReference type="InterPro" id="IPR035919">
    <property type="entry name" value="EAL_sf"/>
</dbReference>
<feature type="region of interest" description="Disordered" evidence="1">
    <location>
        <begin position="395"/>
        <end position="415"/>
    </location>
</feature>
<sequence length="415" mass="45448">MAAHLFEPLVTGYGAEVFLLSNGDLVVLGRDVPATALETHVERLRALFRTDPASRAESEDGEDLFATAYDLEGGSRDLRVRVTALRSGGIDPWRVMNRTQPQKPDRALEPRPLLQITQALDRLDPRQLIRRQPIVRIDAERRGTIVCEEFYTALAEVRRHCAPDLDMRANRWLFQEACRLLDPRTIAAIAGLAPSPRAGVAIGLNLTLETVLGAAFDRFLAALPPKTRLIVDISVIDAFTNLDLVPRAWERLRSEEHALCLDAVDPRALAMIDPGRLPVDHIKLVWSDDLAEASSVWDGPHPDVLLRALGPDRTILTRVENDRAMMWGLKNNIRTFQGFFVDHIVGATTMAGCPKSQACTLAQCVDRRRAATGAAPTTCPNPPQLTAVTDFRAMPGRSSAQAPPPASAAKGGAHG</sequence>
<dbReference type="Proteomes" id="UP000324065">
    <property type="component" value="Unassembled WGS sequence"/>
</dbReference>
<dbReference type="RefSeq" id="WP_150060488.1">
    <property type="nucleotide sequence ID" value="NZ_JACHII010000001.1"/>
</dbReference>
<keyword evidence="3" id="KW-1185">Reference proteome</keyword>
<proteinExistence type="predicted"/>
<comment type="caution">
    <text evidence="2">The sequence shown here is derived from an EMBL/GenBank/DDBJ whole genome shotgun (WGS) entry which is preliminary data.</text>
</comment>
<evidence type="ECO:0000313" key="2">
    <source>
        <dbReference type="EMBL" id="KAA5607352.1"/>
    </source>
</evidence>
<evidence type="ECO:0000313" key="3">
    <source>
        <dbReference type="Proteomes" id="UP000324065"/>
    </source>
</evidence>
<dbReference type="SUPFAM" id="SSF141868">
    <property type="entry name" value="EAL domain-like"/>
    <property type="match status" value="1"/>
</dbReference>
<dbReference type="OrthoDB" id="8431402at2"/>
<accession>A0A5M6IGS0</accession>
<name>A0A5M6IGS0_9PROT</name>